<dbReference type="EMBL" id="SEYY01021099">
    <property type="protein sequence ID" value="KAB7496698.1"/>
    <property type="molecule type" value="Genomic_DNA"/>
</dbReference>
<dbReference type="InterPro" id="IPR050098">
    <property type="entry name" value="TFPI/VKTCI-like"/>
</dbReference>
<dbReference type="SUPFAM" id="SSF57362">
    <property type="entry name" value="BPTI-like"/>
    <property type="match status" value="2"/>
</dbReference>
<dbReference type="PANTHER" id="PTHR10083:SF374">
    <property type="entry name" value="BPTI_KUNITZ INHIBITOR DOMAIN-CONTAINING PROTEIN"/>
    <property type="match status" value="1"/>
</dbReference>
<dbReference type="PANTHER" id="PTHR10083">
    <property type="entry name" value="KUNITZ-TYPE PROTEASE INHIBITOR-RELATED"/>
    <property type="match status" value="1"/>
</dbReference>
<name>A0A5N5SS66_9CRUS</name>
<dbReference type="OrthoDB" id="4473401at2759"/>
<keyword evidence="1" id="KW-0646">Protease inhibitor</keyword>
<keyword evidence="7" id="KW-1185">Reference proteome</keyword>
<dbReference type="GO" id="GO:0004867">
    <property type="term" value="F:serine-type endopeptidase inhibitor activity"/>
    <property type="evidence" value="ECO:0007669"/>
    <property type="project" value="UniProtKB-KW"/>
</dbReference>
<protein>
    <submittedName>
        <fullName evidence="6">Kunitz-type</fullName>
    </submittedName>
</protein>
<dbReference type="PROSITE" id="PS00280">
    <property type="entry name" value="BPTI_KUNITZ_1"/>
    <property type="match status" value="1"/>
</dbReference>
<dbReference type="SMART" id="SM00131">
    <property type="entry name" value="KU"/>
    <property type="match status" value="2"/>
</dbReference>
<dbReference type="Proteomes" id="UP000326759">
    <property type="component" value="Unassembled WGS sequence"/>
</dbReference>
<dbReference type="InterPro" id="IPR020901">
    <property type="entry name" value="Prtase_inh_Kunz-CS"/>
</dbReference>
<comment type="caution">
    <text evidence="6">The sequence shown here is derived from an EMBL/GenBank/DDBJ whole genome shotgun (WGS) entry which is preliminary data.</text>
</comment>
<evidence type="ECO:0000256" key="2">
    <source>
        <dbReference type="ARBA" id="ARBA00022900"/>
    </source>
</evidence>
<dbReference type="AlphaFoldDB" id="A0A5N5SS66"/>
<feature type="domain" description="BPTI/Kunitz inhibitor" evidence="5">
    <location>
        <begin position="83"/>
        <end position="133"/>
    </location>
</feature>
<dbReference type="PRINTS" id="PR00759">
    <property type="entry name" value="BASICPTASE"/>
</dbReference>
<evidence type="ECO:0000313" key="6">
    <source>
        <dbReference type="EMBL" id="KAB7496698.1"/>
    </source>
</evidence>
<evidence type="ECO:0000256" key="3">
    <source>
        <dbReference type="ARBA" id="ARBA00023157"/>
    </source>
</evidence>
<feature type="signal peptide" evidence="4">
    <location>
        <begin position="1"/>
        <end position="18"/>
    </location>
</feature>
<keyword evidence="2" id="KW-0722">Serine protease inhibitor</keyword>
<proteinExistence type="predicted"/>
<evidence type="ECO:0000259" key="5">
    <source>
        <dbReference type="PROSITE" id="PS50279"/>
    </source>
</evidence>
<dbReference type="Pfam" id="PF00014">
    <property type="entry name" value="Kunitz_BPTI"/>
    <property type="match status" value="2"/>
</dbReference>
<reference evidence="6 7" key="1">
    <citation type="journal article" date="2019" name="PLoS Biol.">
        <title>Sex chromosomes control vertical transmission of feminizing Wolbachia symbionts in an isopod.</title>
        <authorList>
            <person name="Becking T."/>
            <person name="Chebbi M.A."/>
            <person name="Giraud I."/>
            <person name="Moumen B."/>
            <person name="Laverre T."/>
            <person name="Caubet Y."/>
            <person name="Peccoud J."/>
            <person name="Gilbert C."/>
            <person name="Cordaux R."/>
        </authorList>
    </citation>
    <scope>NUCLEOTIDE SEQUENCE [LARGE SCALE GENOMIC DNA]</scope>
    <source>
        <strain evidence="6">ANa2</strain>
        <tissue evidence="6">Whole body excluding digestive tract and cuticle</tissue>
    </source>
</reference>
<keyword evidence="3" id="KW-1015">Disulfide bond</keyword>
<dbReference type="InterPro" id="IPR002223">
    <property type="entry name" value="Kunitz_BPTI"/>
</dbReference>
<keyword evidence="4" id="KW-0732">Signal</keyword>
<sequence length="139" mass="15706">MKYISSLLFSFLVSLAYSQPGYKNKDVCQLPLEHGTCKNGFEVWGFDAKTGQCIKFSSCNNEGDKNSFFTEADCETLCETDLCKMSIATGLCRAHIRRYGFNEKSGKCEMFIYGGCGGNPNNYETIMECEERCGRREEE</sequence>
<dbReference type="FunFam" id="4.10.410.10:FF:000020">
    <property type="entry name" value="Collagen, type VI, alpha 3"/>
    <property type="match status" value="1"/>
</dbReference>
<dbReference type="PROSITE" id="PS50279">
    <property type="entry name" value="BPTI_KUNITZ_2"/>
    <property type="match status" value="2"/>
</dbReference>
<dbReference type="Gene3D" id="4.10.410.10">
    <property type="entry name" value="Pancreatic trypsin inhibitor Kunitz domain"/>
    <property type="match status" value="2"/>
</dbReference>
<feature type="domain" description="BPTI/Kunitz inhibitor" evidence="5">
    <location>
        <begin position="28"/>
        <end position="78"/>
    </location>
</feature>
<organism evidence="6 7">
    <name type="scientific">Armadillidium nasatum</name>
    <dbReference type="NCBI Taxonomy" id="96803"/>
    <lineage>
        <taxon>Eukaryota</taxon>
        <taxon>Metazoa</taxon>
        <taxon>Ecdysozoa</taxon>
        <taxon>Arthropoda</taxon>
        <taxon>Crustacea</taxon>
        <taxon>Multicrustacea</taxon>
        <taxon>Malacostraca</taxon>
        <taxon>Eumalacostraca</taxon>
        <taxon>Peracarida</taxon>
        <taxon>Isopoda</taxon>
        <taxon>Oniscidea</taxon>
        <taxon>Crinocheta</taxon>
        <taxon>Armadillidiidae</taxon>
        <taxon>Armadillidium</taxon>
    </lineage>
</organism>
<evidence type="ECO:0000256" key="1">
    <source>
        <dbReference type="ARBA" id="ARBA00022690"/>
    </source>
</evidence>
<feature type="chain" id="PRO_5024348251" evidence="4">
    <location>
        <begin position="19"/>
        <end position="139"/>
    </location>
</feature>
<dbReference type="InterPro" id="IPR036880">
    <property type="entry name" value="Kunitz_BPTI_sf"/>
</dbReference>
<gene>
    <name evidence="6" type="primary">VKT1_0</name>
    <name evidence="6" type="ORF">Anas_12987</name>
</gene>
<accession>A0A5N5SS66</accession>
<evidence type="ECO:0000256" key="4">
    <source>
        <dbReference type="SAM" id="SignalP"/>
    </source>
</evidence>
<evidence type="ECO:0000313" key="7">
    <source>
        <dbReference type="Proteomes" id="UP000326759"/>
    </source>
</evidence>